<organism evidence="1 2">
    <name type="scientific">Araneus ventricosus</name>
    <name type="common">Orbweaver spider</name>
    <name type="synonym">Epeira ventricosa</name>
    <dbReference type="NCBI Taxonomy" id="182803"/>
    <lineage>
        <taxon>Eukaryota</taxon>
        <taxon>Metazoa</taxon>
        <taxon>Ecdysozoa</taxon>
        <taxon>Arthropoda</taxon>
        <taxon>Chelicerata</taxon>
        <taxon>Arachnida</taxon>
        <taxon>Araneae</taxon>
        <taxon>Araneomorphae</taxon>
        <taxon>Entelegynae</taxon>
        <taxon>Araneoidea</taxon>
        <taxon>Araneidae</taxon>
        <taxon>Araneus</taxon>
    </lineage>
</organism>
<evidence type="ECO:0000313" key="2">
    <source>
        <dbReference type="Proteomes" id="UP000499080"/>
    </source>
</evidence>
<dbReference type="AlphaFoldDB" id="A0A4Y2FLZ3"/>
<name>A0A4Y2FLZ3_ARAVE</name>
<gene>
    <name evidence="1" type="ORF">AVEN_111282_1</name>
</gene>
<comment type="caution">
    <text evidence="1">The sequence shown here is derived from an EMBL/GenBank/DDBJ whole genome shotgun (WGS) entry which is preliminary data.</text>
</comment>
<dbReference type="OrthoDB" id="5967017at2759"/>
<dbReference type="EMBL" id="BGPR01000938">
    <property type="protein sequence ID" value="GBM40654.1"/>
    <property type="molecule type" value="Genomic_DNA"/>
</dbReference>
<sequence length="100" mass="11652">MLYPLVESAQPEDLIKEWERLRSWVENKDKANILGNLLEFLRSKVESDERSQLVGSGFAKDQEFQRFKLKDKIPTAACIVSSERKRADKNNKQCLFCNMT</sequence>
<accession>A0A4Y2FLZ3</accession>
<dbReference type="Proteomes" id="UP000499080">
    <property type="component" value="Unassembled WGS sequence"/>
</dbReference>
<protein>
    <submittedName>
        <fullName evidence="1">Uncharacterized protein</fullName>
    </submittedName>
</protein>
<reference evidence="1 2" key="1">
    <citation type="journal article" date="2019" name="Sci. Rep.">
        <title>Orb-weaving spider Araneus ventricosus genome elucidates the spidroin gene catalogue.</title>
        <authorList>
            <person name="Kono N."/>
            <person name="Nakamura H."/>
            <person name="Ohtoshi R."/>
            <person name="Moran D.A.P."/>
            <person name="Shinohara A."/>
            <person name="Yoshida Y."/>
            <person name="Fujiwara M."/>
            <person name="Mori M."/>
            <person name="Tomita M."/>
            <person name="Arakawa K."/>
        </authorList>
    </citation>
    <scope>NUCLEOTIDE SEQUENCE [LARGE SCALE GENOMIC DNA]</scope>
</reference>
<evidence type="ECO:0000313" key="1">
    <source>
        <dbReference type="EMBL" id="GBM40654.1"/>
    </source>
</evidence>
<proteinExistence type="predicted"/>
<keyword evidence="2" id="KW-1185">Reference proteome</keyword>